<dbReference type="Proteomes" id="UP000183994">
    <property type="component" value="Unassembled WGS sequence"/>
</dbReference>
<gene>
    <name evidence="2" type="ORF">SAMN02745216_03003</name>
</gene>
<feature type="domain" description="DUF6933" evidence="1">
    <location>
        <begin position="2"/>
        <end position="146"/>
    </location>
</feature>
<dbReference type="AlphaFoldDB" id="A0A1M6Q9M5"/>
<protein>
    <recommendedName>
        <fullName evidence="1">DUF6933 domain-containing protein</fullName>
    </recommendedName>
</protein>
<dbReference type="InterPro" id="IPR053864">
    <property type="entry name" value="DUF6933"/>
</dbReference>
<evidence type="ECO:0000313" key="3">
    <source>
        <dbReference type="Proteomes" id="UP000183994"/>
    </source>
</evidence>
<reference evidence="3" key="1">
    <citation type="submission" date="2016-11" db="EMBL/GenBank/DDBJ databases">
        <authorList>
            <person name="Varghese N."/>
            <person name="Submissions S."/>
        </authorList>
    </citation>
    <scope>NUCLEOTIDE SEQUENCE [LARGE SCALE GENOMIC DNA]</scope>
    <source>
        <strain evidence="3">DSM 16219</strain>
    </source>
</reference>
<evidence type="ECO:0000259" key="1">
    <source>
        <dbReference type="Pfam" id="PF22016"/>
    </source>
</evidence>
<accession>A0A1M6Q9M5</accession>
<dbReference type="Pfam" id="PF22016">
    <property type="entry name" value="DUF6933"/>
    <property type="match status" value="1"/>
</dbReference>
<dbReference type="RefSeq" id="WP_073477033.1">
    <property type="nucleotide sequence ID" value="NZ_FQZU01000019.1"/>
</dbReference>
<proteinExistence type="predicted"/>
<keyword evidence="3" id="KW-1185">Reference proteome</keyword>
<dbReference type="EMBL" id="FQZU01000019">
    <property type="protein sequence ID" value="SHK16793.1"/>
    <property type="molecule type" value="Genomic_DNA"/>
</dbReference>
<evidence type="ECO:0000313" key="2">
    <source>
        <dbReference type="EMBL" id="SHK16793.1"/>
    </source>
</evidence>
<name>A0A1M6Q9M5_9BACT</name>
<dbReference type="OrthoDB" id="9801392at2"/>
<organism evidence="2 3">
    <name type="scientific">Desulfatibacillum alkenivorans DSM 16219</name>
    <dbReference type="NCBI Taxonomy" id="1121393"/>
    <lineage>
        <taxon>Bacteria</taxon>
        <taxon>Pseudomonadati</taxon>
        <taxon>Thermodesulfobacteriota</taxon>
        <taxon>Desulfobacteria</taxon>
        <taxon>Desulfobacterales</taxon>
        <taxon>Desulfatibacillaceae</taxon>
        <taxon>Desulfatibacillum</taxon>
    </lineage>
</organism>
<sequence>MIIRYSAKLAKKLKEIPNEPMPLDPNPFLDWSGHLFSAERTQFIIMVNTASLYSTVMYGRGITDFSEFMRYWPGFLRDTMKHDGLQMIYDRIVGPAMGKFTPSKALNKSVTASINNLVENAKVDLIYHELSPLDVAGKLNTIVRPTDKGLLRTKEIFAGMKL</sequence>